<dbReference type="InterPro" id="IPR043472">
    <property type="entry name" value="Macro_dom-like"/>
</dbReference>
<dbReference type="Gene3D" id="3.40.220.10">
    <property type="entry name" value="Leucine Aminopeptidase, subunit E, domain 1"/>
    <property type="match status" value="1"/>
</dbReference>
<dbReference type="NCBIfam" id="TIGR02452">
    <property type="entry name" value="TIGR02452 family protein"/>
    <property type="match status" value="1"/>
</dbReference>
<evidence type="ECO:0000259" key="2">
    <source>
        <dbReference type="Pfam" id="PF10021"/>
    </source>
</evidence>
<dbReference type="Proteomes" id="UP000308549">
    <property type="component" value="Unassembled WGS sequence"/>
</dbReference>
<feature type="region of interest" description="Disordered" evidence="1">
    <location>
        <begin position="395"/>
        <end position="480"/>
    </location>
</feature>
<dbReference type="AlphaFoldDB" id="A0A4V5N3J9"/>
<evidence type="ECO:0000313" key="3">
    <source>
        <dbReference type="EMBL" id="TKA23549.1"/>
    </source>
</evidence>
<dbReference type="Pfam" id="PF10021">
    <property type="entry name" value="PARG_cat_microb"/>
    <property type="match status" value="1"/>
</dbReference>
<dbReference type="PANTHER" id="PTHR35596:SF1">
    <property type="entry name" value="MICROBIAL-TYPE PARG CATALYTIC DOMAIN-CONTAINING PROTEIN"/>
    <property type="match status" value="1"/>
</dbReference>
<feature type="region of interest" description="Disordered" evidence="1">
    <location>
        <begin position="1"/>
        <end position="24"/>
    </location>
</feature>
<feature type="domain" description="Microbial-type PARG catalytic" evidence="2">
    <location>
        <begin position="76"/>
        <end position="176"/>
    </location>
</feature>
<feature type="compositionally biased region" description="Polar residues" evidence="1">
    <location>
        <begin position="439"/>
        <end position="449"/>
    </location>
</feature>
<reference evidence="3 4" key="1">
    <citation type="submission" date="2017-03" db="EMBL/GenBank/DDBJ databases">
        <title>Genomes of endolithic fungi from Antarctica.</title>
        <authorList>
            <person name="Coleine C."/>
            <person name="Masonjones S."/>
            <person name="Stajich J.E."/>
        </authorList>
    </citation>
    <scope>NUCLEOTIDE SEQUENCE [LARGE SCALE GENOMIC DNA]</scope>
    <source>
        <strain evidence="3 4">CCFEE 6315</strain>
    </source>
</reference>
<dbReference type="OrthoDB" id="9985428at2759"/>
<gene>
    <name evidence="3" type="ORF">B0A50_07127</name>
</gene>
<keyword evidence="4" id="KW-1185">Reference proteome</keyword>
<dbReference type="EMBL" id="NAJL01000054">
    <property type="protein sequence ID" value="TKA23549.1"/>
    <property type="molecule type" value="Genomic_DNA"/>
</dbReference>
<feature type="compositionally biased region" description="Polar residues" evidence="1">
    <location>
        <begin position="1"/>
        <end position="12"/>
    </location>
</feature>
<feature type="region of interest" description="Disordered" evidence="1">
    <location>
        <begin position="318"/>
        <end position="351"/>
    </location>
</feature>
<dbReference type="InterPro" id="IPR012664">
    <property type="entry name" value="CHP02452"/>
</dbReference>
<evidence type="ECO:0000313" key="4">
    <source>
        <dbReference type="Proteomes" id="UP000308549"/>
    </source>
</evidence>
<proteinExistence type="predicted"/>
<dbReference type="PANTHER" id="PTHR35596">
    <property type="entry name" value="DUF2263 DOMAIN-CONTAINING PROTEIN"/>
    <property type="match status" value="1"/>
</dbReference>
<dbReference type="SUPFAM" id="SSF52949">
    <property type="entry name" value="Macro domain-like"/>
    <property type="match status" value="1"/>
</dbReference>
<comment type="caution">
    <text evidence="3">The sequence shown here is derived from an EMBL/GenBank/DDBJ whole genome shotgun (WGS) entry which is preliminary data.</text>
</comment>
<evidence type="ECO:0000256" key="1">
    <source>
        <dbReference type="SAM" id="MobiDB-lite"/>
    </source>
</evidence>
<name>A0A4V5N3J9_9PEZI</name>
<organism evidence="3 4">
    <name type="scientific">Salinomyces thailandicus</name>
    <dbReference type="NCBI Taxonomy" id="706561"/>
    <lineage>
        <taxon>Eukaryota</taxon>
        <taxon>Fungi</taxon>
        <taxon>Dikarya</taxon>
        <taxon>Ascomycota</taxon>
        <taxon>Pezizomycotina</taxon>
        <taxon>Dothideomycetes</taxon>
        <taxon>Dothideomycetidae</taxon>
        <taxon>Mycosphaerellales</taxon>
        <taxon>Teratosphaeriaceae</taxon>
        <taxon>Salinomyces</taxon>
    </lineage>
</organism>
<dbReference type="InterPro" id="IPR019261">
    <property type="entry name" value="PARG_cat_microbial"/>
</dbReference>
<sequence length="556" mass="61692">MGWEQMTVTVQPNANRRHERARRARESVNRIVPDLLRSCPRARHGIHKSELIVDPDANTPRGSSTTLTQVGVYDGPKIRLQCTDTLQAAARLSEKPFMSKRTAPTLKTTREGQMSNVAVLNMASPLRPGGGFLDGANSQEEFLCARTTLYPSLWDSFYRLPEVGAIWTPDVLVFRDCTPEAIDLTKRDRYFVDVISAGMFRFPDASRARAPEDRVDSACSCGVSYCDRDRELVTRKMKSVLRIAQSQGAQKLILGAWGCGAYGNPVKEVAKLWRKVIAGSPRQRRPNNERWEGIKEIVFAIPDKSMVREFANAFEGVLSPDLPTPPSELDPETNADSGAQVEQPPTVDPEKDFGELVDQIQETELQLEQMTNPRSRARLRNVLAGLNSELAQGMAAKRAMAQEDYTQSSDEQDPEDDNSLIMVPSHESNSMYNFDENDMASSSTDSGCETSEAYDFRHSTSSGTAPTLDDHLPSHDEDDEDLDASYTAVLKPSPRFDASTGWFSGSIDEFHGFLRGNGQAQISHASPVLRPDEAGLAGQGIDEMMLEEYLGKYDKQ</sequence>
<protein>
    <recommendedName>
        <fullName evidence="2">Microbial-type PARG catalytic domain-containing protein</fullName>
    </recommendedName>
</protein>
<accession>A0A4V5N3J9</accession>